<gene>
    <name evidence="1" type="ORF">GCA01S_016_00240</name>
</gene>
<keyword evidence="2" id="KW-1185">Reference proteome</keyword>
<evidence type="ECO:0000313" key="1">
    <source>
        <dbReference type="EMBL" id="GAJ39299.1"/>
    </source>
</evidence>
<comment type="caution">
    <text evidence="1">The sequence shown here is derived from an EMBL/GenBank/DDBJ whole genome shotgun (WGS) entry which is preliminary data.</text>
</comment>
<dbReference type="EMBL" id="BAWO01000016">
    <property type="protein sequence ID" value="GAJ39299.1"/>
    <property type="molecule type" value="Genomic_DNA"/>
</dbReference>
<proteinExistence type="predicted"/>
<dbReference type="Proteomes" id="UP000023561">
    <property type="component" value="Unassembled WGS sequence"/>
</dbReference>
<reference evidence="1 2" key="1">
    <citation type="submission" date="2014-04" db="EMBL/GenBank/DDBJ databases">
        <title>Whole genome shotgun sequence of Geobacillus caldoxylosilyticus NBRC 107762.</title>
        <authorList>
            <person name="Hosoyama A."/>
            <person name="Hosoyama Y."/>
            <person name="Katano-Makiyama Y."/>
            <person name="Tsuchikane K."/>
            <person name="Ohji S."/>
            <person name="Ichikawa N."/>
            <person name="Yamazoe A."/>
            <person name="Fujita N."/>
        </authorList>
    </citation>
    <scope>NUCLEOTIDE SEQUENCE [LARGE SCALE GENOMIC DNA]</scope>
    <source>
        <strain evidence="1 2">NBRC 107762</strain>
    </source>
</reference>
<protein>
    <submittedName>
        <fullName evidence="1">Uncharacterized protein</fullName>
    </submittedName>
</protein>
<dbReference type="AlphaFoldDB" id="A0A023DDA0"/>
<evidence type="ECO:0000313" key="2">
    <source>
        <dbReference type="Proteomes" id="UP000023561"/>
    </source>
</evidence>
<name>A0A023DDA0_9BACL</name>
<accession>A0A023DDA0</accession>
<organism evidence="1 2">
    <name type="scientific">Parageobacillus caldoxylosilyticus NBRC 107762</name>
    <dbReference type="NCBI Taxonomy" id="1220594"/>
    <lineage>
        <taxon>Bacteria</taxon>
        <taxon>Bacillati</taxon>
        <taxon>Bacillota</taxon>
        <taxon>Bacilli</taxon>
        <taxon>Bacillales</taxon>
        <taxon>Anoxybacillaceae</taxon>
        <taxon>Saccharococcus</taxon>
    </lineage>
</organism>
<sequence length="69" mass="8357">MEFYGNEKKRLDFLLLSLVPSVMTWSESNTSVYEIEVTKAKKRKKQRQEQKWTLIQEIQMAHETNHRDE</sequence>